<accession>A0AAW0GTH4</accession>
<dbReference type="Proteomes" id="UP001385951">
    <property type="component" value="Unassembled WGS sequence"/>
</dbReference>
<dbReference type="EMBL" id="JASBNA010000001">
    <property type="protein sequence ID" value="KAK7695977.1"/>
    <property type="molecule type" value="Genomic_DNA"/>
</dbReference>
<proteinExistence type="predicted"/>
<keyword evidence="2" id="KW-1185">Reference proteome</keyword>
<organism evidence="1 2">
    <name type="scientific">Cerrena zonata</name>
    <dbReference type="NCBI Taxonomy" id="2478898"/>
    <lineage>
        <taxon>Eukaryota</taxon>
        <taxon>Fungi</taxon>
        <taxon>Dikarya</taxon>
        <taxon>Basidiomycota</taxon>
        <taxon>Agaricomycotina</taxon>
        <taxon>Agaricomycetes</taxon>
        <taxon>Polyporales</taxon>
        <taxon>Cerrenaceae</taxon>
        <taxon>Cerrena</taxon>
    </lineage>
</organism>
<gene>
    <name evidence="1" type="ORF">QCA50_000617</name>
</gene>
<protein>
    <submittedName>
        <fullName evidence="1">Uncharacterized protein</fullName>
    </submittedName>
</protein>
<evidence type="ECO:0000313" key="1">
    <source>
        <dbReference type="EMBL" id="KAK7695977.1"/>
    </source>
</evidence>
<name>A0AAW0GTH4_9APHY</name>
<dbReference type="AlphaFoldDB" id="A0AAW0GTH4"/>
<comment type="caution">
    <text evidence="1">The sequence shown here is derived from an EMBL/GenBank/DDBJ whole genome shotgun (WGS) entry which is preliminary data.</text>
</comment>
<evidence type="ECO:0000313" key="2">
    <source>
        <dbReference type="Proteomes" id="UP001385951"/>
    </source>
</evidence>
<sequence length="69" mass="7827">MTCEPNLRSSISKVYPCFPSICAHSIGRCQPYHRCYYNRILVIDLRLDRLRSICADRPIKKNVGISAGG</sequence>
<reference evidence="1 2" key="1">
    <citation type="submission" date="2022-09" db="EMBL/GenBank/DDBJ databases">
        <authorList>
            <person name="Palmer J.M."/>
        </authorList>
    </citation>
    <scope>NUCLEOTIDE SEQUENCE [LARGE SCALE GENOMIC DNA]</scope>
    <source>
        <strain evidence="1 2">DSM 7382</strain>
    </source>
</reference>